<dbReference type="EMBL" id="AC139174">
    <property type="protein sequence ID" value="AAS07115.1"/>
    <property type="molecule type" value="Genomic_DNA"/>
</dbReference>
<reference evidence="3" key="3">
    <citation type="submission" date="2006-01" db="EMBL/GenBank/DDBJ databases">
        <title>Oryza sativa chromosome 3 BAC OSJNBa0034D21 genomic sequence.</title>
        <authorList>
            <person name="Buell C.R."/>
            <person name="Yuan Q."/>
            <person name="Ouyang S."/>
            <person name="Liu J."/>
            <person name="Gansberger K."/>
            <person name="Jones K.M."/>
            <person name="Overton II L.L."/>
            <person name="Tsitrin T."/>
            <person name="Kim M.M."/>
            <person name="Bera J.J."/>
            <person name="Jin S.S."/>
            <person name="Fadrosh D.W."/>
            <person name="Tallon L.J."/>
            <person name="Koo H."/>
            <person name="Zismann V."/>
            <person name="Hsiao J."/>
            <person name="Blunt S."/>
            <person name="Vanaken S.S."/>
            <person name="Riedmuller S.B."/>
            <person name="Utterback T.T."/>
            <person name="Feldblyum T.V."/>
            <person name="Yang Q.Q."/>
            <person name="Haas B.J."/>
            <person name="Suh B.B."/>
            <person name="Peterson J.J."/>
            <person name="Quackenbush J."/>
            <person name="White O."/>
            <person name="Salzberg S.L."/>
            <person name="Fraser C.M."/>
        </authorList>
    </citation>
    <scope>NUCLEOTIDE SEQUENCE</scope>
</reference>
<proteinExistence type="predicted"/>
<dbReference type="EMBL" id="AC137991">
    <property type="protein sequence ID" value="AAS07331.1"/>
    <property type="molecule type" value="Genomic_DNA"/>
</dbReference>
<feature type="region of interest" description="Disordered" evidence="1">
    <location>
        <begin position="1"/>
        <end position="129"/>
    </location>
</feature>
<name>Q75GR0_ORYSJ</name>
<accession>Q75GR0</accession>
<feature type="compositionally biased region" description="Polar residues" evidence="1">
    <location>
        <begin position="1"/>
        <end position="10"/>
    </location>
</feature>
<evidence type="ECO:0000256" key="1">
    <source>
        <dbReference type="SAM" id="MobiDB-lite"/>
    </source>
</evidence>
<dbReference type="AlphaFoldDB" id="Q75GR0"/>
<organism evidence="2 4">
    <name type="scientific">Oryza sativa subsp. japonica</name>
    <name type="common">Rice</name>
    <dbReference type="NCBI Taxonomy" id="39947"/>
    <lineage>
        <taxon>Eukaryota</taxon>
        <taxon>Viridiplantae</taxon>
        <taxon>Streptophyta</taxon>
        <taxon>Embryophyta</taxon>
        <taxon>Tracheophyta</taxon>
        <taxon>Spermatophyta</taxon>
        <taxon>Magnoliopsida</taxon>
        <taxon>Liliopsida</taxon>
        <taxon>Poales</taxon>
        <taxon>Poaceae</taxon>
        <taxon>BOP clade</taxon>
        <taxon>Oryzoideae</taxon>
        <taxon>Oryzeae</taxon>
        <taxon>Oryzinae</taxon>
        <taxon>Oryza</taxon>
        <taxon>Oryza sativa</taxon>
    </lineage>
</organism>
<reference evidence="2" key="1">
    <citation type="submission" date="2004-01" db="EMBL/GenBank/DDBJ databases">
        <authorList>
            <person name="Buell R."/>
        </authorList>
    </citation>
    <scope>NUCLEOTIDE SEQUENCE</scope>
</reference>
<reference evidence="2" key="4">
    <citation type="submission" date="2006-01" db="EMBL/GenBank/DDBJ databases">
        <title>Oryza sativa chromosome 3 BAC OSJNBb0065L20 genomic sequence.</title>
        <authorList>
            <person name="Buell C.R."/>
            <person name="Yuan Q."/>
            <person name="Ouyang S."/>
            <person name="Liu J."/>
            <person name="Gansberger K."/>
            <person name="Jones K.M."/>
            <person name="Overton II L.L."/>
            <person name="Tsitrin T."/>
            <person name="Kim M.M."/>
            <person name="Bera J.J."/>
            <person name="Jin S.S."/>
            <person name="Fadrosh D.W."/>
            <person name="Tallon L.J."/>
            <person name="Koo H."/>
            <person name="Zismann V."/>
            <person name="Hsiao J."/>
            <person name="Blunt S."/>
            <person name="Vanaken S.S."/>
            <person name="Riedmuller S.B."/>
            <person name="Utterback T.T."/>
            <person name="Feldblyum T.V."/>
            <person name="Yang Q.Q."/>
            <person name="Haas B.J."/>
            <person name="Suh B.B."/>
            <person name="Peterson J.J."/>
            <person name="Quackenbush J."/>
            <person name="White O."/>
            <person name="Salzberg S.L."/>
            <person name="Fraser C.M."/>
        </authorList>
    </citation>
    <scope>NUCLEOTIDE SEQUENCE</scope>
</reference>
<gene>
    <name evidence="2" type="primary">OSJNBb0065L20.3</name>
    <name evidence="3" type="ORF">OSJNBa0034D21.27</name>
</gene>
<reference evidence="4" key="5">
    <citation type="journal article" date="2008" name="Nucleic Acids Res.">
        <title>The rice annotation project database (RAP-DB): 2008 update.</title>
        <authorList>
            <consortium name="The rice annotation project (RAP)"/>
        </authorList>
    </citation>
    <scope>GENOME REANNOTATION</scope>
    <source>
        <strain evidence="4">cv. Nipponbare</strain>
    </source>
</reference>
<feature type="compositionally biased region" description="Low complexity" evidence="1">
    <location>
        <begin position="95"/>
        <end position="108"/>
    </location>
</feature>
<dbReference type="Proteomes" id="UP000000763">
    <property type="component" value="Chromosome 3"/>
</dbReference>
<reference evidence="4" key="2">
    <citation type="journal article" date="2005" name="Nature">
        <title>The map-based sequence of the rice genome.</title>
        <authorList>
            <consortium name="International rice genome sequencing project (IRGSP)"/>
            <person name="Matsumoto T."/>
            <person name="Wu J."/>
            <person name="Kanamori H."/>
            <person name="Katayose Y."/>
            <person name="Fujisawa M."/>
            <person name="Namiki N."/>
            <person name="Mizuno H."/>
            <person name="Yamamoto K."/>
            <person name="Antonio B.A."/>
            <person name="Baba T."/>
            <person name="Sakata K."/>
            <person name="Nagamura Y."/>
            <person name="Aoki H."/>
            <person name="Arikawa K."/>
            <person name="Arita K."/>
            <person name="Bito T."/>
            <person name="Chiden Y."/>
            <person name="Fujitsuka N."/>
            <person name="Fukunaka R."/>
            <person name="Hamada M."/>
            <person name="Harada C."/>
            <person name="Hayashi A."/>
            <person name="Hijishita S."/>
            <person name="Honda M."/>
            <person name="Hosokawa S."/>
            <person name="Ichikawa Y."/>
            <person name="Idonuma A."/>
            <person name="Iijima M."/>
            <person name="Ikeda M."/>
            <person name="Ikeno M."/>
            <person name="Ito K."/>
            <person name="Ito S."/>
            <person name="Ito T."/>
            <person name="Ito Y."/>
            <person name="Ito Y."/>
            <person name="Iwabuchi A."/>
            <person name="Kamiya K."/>
            <person name="Karasawa W."/>
            <person name="Kurita K."/>
            <person name="Katagiri S."/>
            <person name="Kikuta A."/>
            <person name="Kobayashi H."/>
            <person name="Kobayashi N."/>
            <person name="Machita K."/>
            <person name="Maehara T."/>
            <person name="Masukawa M."/>
            <person name="Mizubayashi T."/>
            <person name="Mukai Y."/>
            <person name="Nagasaki H."/>
            <person name="Nagata Y."/>
            <person name="Naito S."/>
            <person name="Nakashima M."/>
            <person name="Nakama Y."/>
            <person name="Nakamichi Y."/>
            <person name="Nakamura M."/>
            <person name="Meguro A."/>
            <person name="Negishi M."/>
            <person name="Ohta I."/>
            <person name="Ohta T."/>
            <person name="Okamoto M."/>
            <person name="Ono N."/>
            <person name="Saji S."/>
            <person name="Sakaguchi M."/>
            <person name="Sakai K."/>
            <person name="Shibata M."/>
            <person name="Shimokawa T."/>
            <person name="Song J."/>
            <person name="Takazaki Y."/>
            <person name="Terasawa K."/>
            <person name="Tsugane M."/>
            <person name="Tsuji K."/>
            <person name="Ueda S."/>
            <person name="Waki K."/>
            <person name="Yamagata H."/>
            <person name="Yamamoto M."/>
            <person name="Yamamoto S."/>
            <person name="Yamane H."/>
            <person name="Yoshiki S."/>
            <person name="Yoshihara R."/>
            <person name="Yukawa K."/>
            <person name="Zhong H."/>
            <person name="Yano M."/>
            <person name="Yuan Q."/>
            <person name="Ouyang S."/>
            <person name="Liu J."/>
            <person name="Jones K.M."/>
            <person name="Gansberger K."/>
            <person name="Moffat K."/>
            <person name="Hill J."/>
            <person name="Bera J."/>
            <person name="Fadrosh D."/>
            <person name="Jin S."/>
            <person name="Johri S."/>
            <person name="Kim M."/>
            <person name="Overton L."/>
            <person name="Reardon M."/>
            <person name="Tsitrin T."/>
            <person name="Vuong H."/>
            <person name="Weaver B."/>
            <person name="Ciecko A."/>
            <person name="Tallon L."/>
            <person name="Jackson J."/>
            <person name="Pai G."/>
            <person name="Aken S.V."/>
            <person name="Utterback T."/>
            <person name="Reidmuller S."/>
            <person name="Feldblyum T."/>
            <person name="Hsiao J."/>
            <person name="Zismann V."/>
            <person name="Iobst S."/>
            <person name="de Vazeille A.R."/>
            <person name="Buell C.R."/>
            <person name="Ying K."/>
            <person name="Li Y."/>
            <person name="Lu T."/>
            <person name="Huang Y."/>
            <person name="Zhao Q."/>
            <person name="Feng Q."/>
            <person name="Zhang L."/>
            <person name="Zhu J."/>
            <person name="Weng Q."/>
            <person name="Mu J."/>
            <person name="Lu Y."/>
            <person name="Fan D."/>
            <person name="Liu Y."/>
            <person name="Guan J."/>
            <person name="Zhang Y."/>
            <person name="Yu S."/>
            <person name="Liu X."/>
            <person name="Zhang Y."/>
            <person name="Hong G."/>
            <person name="Han B."/>
            <person name="Choisne N."/>
            <person name="Demange N."/>
            <person name="Orjeda G."/>
            <person name="Samain S."/>
            <person name="Cattolico L."/>
            <person name="Pelletier E."/>
            <person name="Couloux A."/>
            <person name="Segurens B."/>
            <person name="Wincker P."/>
            <person name="D'Hont A."/>
            <person name="Scarpelli C."/>
            <person name="Weissenbach J."/>
            <person name="Salanoubat M."/>
            <person name="Quetier F."/>
            <person name="Yu Y."/>
            <person name="Kim H.R."/>
            <person name="Rambo T."/>
            <person name="Currie J."/>
            <person name="Collura K."/>
            <person name="Luo M."/>
            <person name="Yang T."/>
            <person name="Ammiraju J.S.S."/>
            <person name="Engler F."/>
            <person name="Soderlund C."/>
            <person name="Wing R.A."/>
            <person name="Palmer L.E."/>
            <person name="de la Bastide M."/>
            <person name="Spiegel L."/>
            <person name="Nascimento L."/>
            <person name="Zutavern T."/>
            <person name="O'Shaughnessy A."/>
            <person name="Dike S."/>
            <person name="Dedhia N."/>
            <person name="Preston R."/>
            <person name="Balija V."/>
            <person name="McCombie W.R."/>
            <person name="Chow T."/>
            <person name="Chen H."/>
            <person name="Chung M."/>
            <person name="Chen C."/>
            <person name="Shaw J."/>
            <person name="Wu H."/>
            <person name="Hsiao K."/>
            <person name="Chao Y."/>
            <person name="Chu M."/>
            <person name="Cheng C."/>
            <person name="Hour A."/>
            <person name="Lee P."/>
            <person name="Lin S."/>
            <person name="Lin Y."/>
            <person name="Liou J."/>
            <person name="Liu S."/>
            <person name="Hsing Y."/>
            <person name="Raghuvanshi S."/>
            <person name="Mohanty A."/>
            <person name="Bharti A.K."/>
            <person name="Gaur A."/>
            <person name="Gupta V."/>
            <person name="Kumar D."/>
            <person name="Ravi V."/>
            <person name="Vij S."/>
            <person name="Kapur A."/>
            <person name="Khurana P."/>
            <person name="Khurana P."/>
            <person name="Khurana J.P."/>
            <person name="Tyagi A.K."/>
            <person name="Gaikwad K."/>
            <person name="Singh A."/>
            <person name="Dalal V."/>
            <person name="Srivastava S."/>
            <person name="Dixit A."/>
            <person name="Pal A.K."/>
            <person name="Ghazi I.A."/>
            <person name="Yadav M."/>
            <person name="Pandit A."/>
            <person name="Bhargava A."/>
            <person name="Sureshbabu K."/>
            <person name="Batra K."/>
            <person name="Sharma T.R."/>
            <person name="Mohapatra T."/>
            <person name="Singh N.K."/>
            <person name="Messing J."/>
            <person name="Nelson A.B."/>
            <person name="Fuks G."/>
            <person name="Kavchok S."/>
            <person name="Keizer G."/>
            <person name="Linton E."/>
            <person name="Llaca V."/>
            <person name="Song R."/>
            <person name="Tanyolac B."/>
            <person name="Young S."/>
            <person name="Ho-Il K."/>
            <person name="Hahn J.H."/>
            <person name="Sangsakoo G."/>
            <person name="Vanavichit A."/>
            <person name="de Mattos Luiz.A.T."/>
            <person name="Zimmer P.D."/>
            <person name="Malone G."/>
            <person name="Dellagostin O."/>
            <person name="de Oliveira A.C."/>
            <person name="Bevan M."/>
            <person name="Bancroft I."/>
            <person name="Minx P."/>
            <person name="Cordum H."/>
            <person name="Wilson R."/>
            <person name="Cheng Z."/>
            <person name="Jin W."/>
            <person name="Jiang J."/>
            <person name="Leong S.A."/>
            <person name="Iwama H."/>
            <person name="Gojobori T."/>
            <person name="Itoh T."/>
            <person name="Niimura Y."/>
            <person name="Fujii Y."/>
            <person name="Habara T."/>
            <person name="Sakai H."/>
            <person name="Sato Y."/>
            <person name="Wilson G."/>
            <person name="Kumar K."/>
            <person name="McCouch S."/>
            <person name="Juretic N."/>
            <person name="Hoen D."/>
            <person name="Wright S."/>
            <person name="Bruskiewich R."/>
            <person name="Bureau T."/>
            <person name="Miyao A."/>
            <person name="Hirochika H."/>
            <person name="Nishikawa T."/>
            <person name="Kadowaki K."/>
            <person name="Sugiura M."/>
            <person name="Burr B."/>
            <person name="Sasaki T."/>
        </authorList>
    </citation>
    <scope>NUCLEOTIDE SEQUENCE [LARGE SCALE GENOMIC DNA]</scope>
    <source>
        <strain evidence="4">cv. Nipponbare</strain>
    </source>
</reference>
<protein>
    <submittedName>
        <fullName evidence="2">Uncharacterized protein</fullName>
    </submittedName>
</protein>
<evidence type="ECO:0000313" key="2">
    <source>
        <dbReference type="EMBL" id="AAS07115.1"/>
    </source>
</evidence>
<sequence length="129" mass="13752">MAVGRQSAQCGSGLREPRQCQANGERRPAREPATPAGEVVCGNMGRSRRRSGWTPSMAASRLGFTVSGGERGTREWQGKLPPSRRQPGTATSTRPLRAPPAAAVLPPAAKLPPHRAGLLSLRPLPRWAD</sequence>
<evidence type="ECO:0000313" key="3">
    <source>
        <dbReference type="EMBL" id="AAS07331.1"/>
    </source>
</evidence>
<evidence type="ECO:0000313" key="4">
    <source>
        <dbReference type="Proteomes" id="UP000000763"/>
    </source>
</evidence>